<dbReference type="PROSITE" id="PS50088">
    <property type="entry name" value="ANK_REPEAT"/>
    <property type="match status" value="8"/>
</dbReference>
<feature type="repeat" description="ANK" evidence="3">
    <location>
        <begin position="169"/>
        <end position="201"/>
    </location>
</feature>
<feature type="repeat" description="ANK" evidence="3">
    <location>
        <begin position="237"/>
        <end position="269"/>
    </location>
</feature>
<evidence type="ECO:0000313" key="5">
    <source>
        <dbReference type="EMBL" id="CAD9684795.1"/>
    </source>
</evidence>
<feature type="chain" id="PRO_5030856758" evidence="4">
    <location>
        <begin position="23"/>
        <end position="922"/>
    </location>
</feature>
<keyword evidence="2 3" id="KW-0040">ANK repeat</keyword>
<feature type="repeat" description="ANK" evidence="3">
    <location>
        <begin position="202"/>
        <end position="226"/>
    </location>
</feature>
<evidence type="ECO:0000256" key="2">
    <source>
        <dbReference type="ARBA" id="ARBA00023043"/>
    </source>
</evidence>
<feature type="repeat" description="ANK" evidence="3">
    <location>
        <begin position="647"/>
        <end position="679"/>
    </location>
</feature>
<reference evidence="5" key="1">
    <citation type="submission" date="2021-01" db="EMBL/GenBank/DDBJ databases">
        <authorList>
            <person name="Corre E."/>
            <person name="Pelletier E."/>
            <person name="Niang G."/>
            <person name="Scheremetjew M."/>
            <person name="Finn R."/>
            <person name="Kale V."/>
            <person name="Holt S."/>
            <person name="Cochrane G."/>
            <person name="Meng A."/>
            <person name="Brown T."/>
            <person name="Cohen L."/>
        </authorList>
    </citation>
    <scope>NUCLEOTIDE SEQUENCE</scope>
    <source>
        <strain evidence="5">NY070348D</strain>
    </source>
</reference>
<evidence type="ECO:0000256" key="3">
    <source>
        <dbReference type="PROSITE-ProRule" id="PRU00023"/>
    </source>
</evidence>
<dbReference type="SUPFAM" id="SSF48403">
    <property type="entry name" value="Ankyrin repeat"/>
    <property type="match status" value="2"/>
</dbReference>
<gene>
    <name evidence="5" type="ORF">QSP1433_LOCUS8565</name>
</gene>
<proteinExistence type="predicted"/>
<dbReference type="AlphaFoldDB" id="A0A7S2WGA6"/>
<dbReference type="Gene3D" id="1.25.40.20">
    <property type="entry name" value="Ankyrin repeat-containing domain"/>
    <property type="match status" value="4"/>
</dbReference>
<evidence type="ECO:0000256" key="1">
    <source>
        <dbReference type="ARBA" id="ARBA00022737"/>
    </source>
</evidence>
<evidence type="ECO:0000256" key="4">
    <source>
        <dbReference type="SAM" id="SignalP"/>
    </source>
</evidence>
<keyword evidence="4" id="KW-0732">Signal</keyword>
<dbReference type="InterPro" id="IPR036770">
    <property type="entry name" value="Ankyrin_rpt-contain_sf"/>
</dbReference>
<dbReference type="PROSITE" id="PS50297">
    <property type="entry name" value="ANK_REP_REGION"/>
    <property type="match status" value="7"/>
</dbReference>
<protein>
    <submittedName>
        <fullName evidence="5">Uncharacterized protein</fullName>
    </submittedName>
</protein>
<dbReference type="SMART" id="SM00248">
    <property type="entry name" value="ANK"/>
    <property type="match status" value="15"/>
</dbReference>
<feature type="signal peptide" evidence="4">
    <location>
        <begin position="1"/>
        <end position="22"/>
    </location>
</feature>
<dbReference type="EMBL" id="HBHK01013633">
    <property type="protein sequence ID" value="CAD9684795.1"/>
    <property type="molecule type" value="Transcribed_RNA"/>
</dbReference>
<feature type="repeat" description="ANK" evidence="3">
    <location>
        <begin position="368"/>
        <end position="393"/>
    </location>
</feature>
<accession>A0A7S2WGA6</accession>
<sequence>MMGGRLARVIWLVMLGIRVAACGKLAKLAPLKVSVPQGSSGGEAELKIEVPTRGRAAGIATPAALFNKVEQAWKAVVETNAVGLEDPKAQGSGNAVALSPEEAWHHWSAAQQGIVDSARFLVTFGAVASLQAGGSLLHTTAALGQVDQMRSILDDPDNMLDIDVPKELDGTTPLHSAISSGQLEAVKFLIEQGANVEARGNNGVTPLMLASSLGNAPIVDLLLSIGGALVNAQHSFANTTALHFAAEMGREQVLLSLCNAGADANAEKSTGGTPLHTAADTNQTIAARILVLHCGADVHKLLVKDTTPLYLAAQRGLTEMCSILIDELGANPNFEMPRGENIGNSIQLADKKNKNKVFYPSKNTELGNGATALHAAAENGHSLTVQSLLERGALSTASMQGATPLVISLQYRHPDIALKILQHDSDPLVNAKVPIDGSSALLVATEMASRGPVFRKVLHVLLSRTDIDVDIDNNRGVTSLSHVLSKGTDVETANALLDAGATIYASNPPAIYAAALSLREPDLIQRLLSAAKHETPSVADEHDQTALHIAAASGNQPMITALVEYGTPVDVRVKSSGVTPLMIASKEGNFESVAELTRLGAQINLKAYDSPLFGATALYLASQNNNLRVVRFLLEQHAEPDLPLYEYGATPLFVAAERGHTAIISELLRFKHSLDVDRTLPTGLNSVAVAVLSNHYEATRILIEAGAKTDISFKRNHDPEGEKTLFQLGLQAGKQCGTKLINYLAEATPQDPDECEMDITLVLRVQTSSKIARKLNVAKKLLQLVLDRCTNAILPVYSLFIIMNAHENGKDAAQTKSLLQVLFNSELWAKTDKQMLFLHAEQLTQFVSPLQSAVKRNKLPAIRYLLDHVEEVSVLRDMLETDKTGALGSPLSMARDARNFPMLKLLESFRVKANELLNRDEL</sequence>
<name>A0A7S2WGA6_9STRA</name>
<dbReference type="InterPro" id="IPR002110">
    <property type="entry name" value="Ankyrin_rpt"/>
</dbReference>
<dbReference type="Pfam" id="PF00023">
    <property type="entry name" value="Ank"/>
    <property type="match status" value="1"/>
</dbReference>
<keyword evidence="1" id="KW-0677">Repeat</keyword>
<feature type="repeat" description="ANK" evidence="3">
    <location>
        <begin position="613"/>
        <end position="645"/>
    </location>
</feature>
<feature type="repeat" description="ANK" evidence="3">
    <location>
        <begin position="542"/>
        <end position="574"/>
    </location>
</feature>
<dbReference type="PANTHER" id="PTHR24126">
    <property type="entry name" value="ANKYRIN REPEAT, PH AND SEC7 DOMAIN CONTAINING PROTEIN SECG-RELATED"/>
    <property type="match status" value="1"/>
</dbReference>
<feature type="repeat" description="ANK" evidence="3">
    <location>
        <begin position="576"/>
        <end position="608"/>
    </location>
</feature>
<dbReference type="Pfam" id="PF12796">
    <property type="entry name" value="Ank_2"/>
    <property type="match status" value="5"/>
</dbReference>
<dbReference type="PANTHER" id="PTHR24126:SF14">
    <property type="entry name" value="ANK_REP_REGION DOMAIN-CONTAINING PROTEIN"/>
    <property type="match status" value="1"/>
</dbReference>
<organism evidence="5">
    <name type="scientific">Mucochytrium quahogii</name>
    <dbReference type="NCBI Taxonomy" id="96639"/>
    <lineage>
        <taxon>Eukaryota</taxon>
        <taxon>Sar</taxon>
        <taxon>Stramenopiles</taxon>
        <taxon>Bigyra</taxon>
        <taxon>Labyrinthulomycetes</taxon>
        <taxon>Thraustochytrida</taxon>
        <taxon>Thraustochytriidae</taxon>
        <taxon>Mucochytrium</taxon>
    </lineage>
</organism>